<dbReference type="PANTHER" id="PTHR35042:SF1">
    <property type="entry name" value="DUF1772-DOMAIN-CONTAINING PROTEIN"/>
    <property type="match status" value="1"/>
</dbReference>
<dbReference type="Pfam" id="PF08592">
    <property type="entry name" value="Anthrone_oxy"/>
    <property type="match status" value="1"/>
</dbReference>
<comment type="subcellular location">
    <subcellularLocation>
        <location evidence="1">Membrane</location>
        <topology evidence="1">Multi-pass membrane protein</topology>
    </subcellularLocation>
</comment>
<keyword evidence="4" id="KW-0560">Oxidoreductase</keyword>
<keyword evidence="9" id="KW-1185">Reference proteome</keyword>
<sequence length="166" mass="18022">MSSLVTTANVPVEAAGLASAFFLSGALFSLSHITLPSLRSSPAPQYTKLFSPISSYGTRFVPFATLFSSLSLCYSAYRSGKSQLYHAGFLVFGIFPWSLLVMHPIQQALEAYGGYKDDAWRMNKDAVEEADTFSKSWMLGNYVRSGFPLLGGIWAIQSLLAGRGGL</sequence>
<evidence type="ECO:0000256" key="6">
    <source>
        <dbReference type="ARBA" id="ARBA00034313"/>
    </source>
</evidence>
<dbReference type="InterPro" id="IPR013901">
    <property type="entry name" value="Anthrone_oxy"/>
</dbReference>
<feature type="transmembrane region" description="Helical" evidence="7">
    <location>
        <begin position="56"/>
        <end position="77"/>
    </location>
</feature>
<keyword evidence="4" id="KW-0503">Monooxygenase</keyword>
<dbReference type="PANTHER" id="PTHR35042">
    <property type="entry name" value="ANTHRONE OXYGENASE ENCC"/>
    <property type="match status" value="1"/>
</dbReference>
<keyword evidence="2 7" id="KW-0812">Transmembrane</keyword>
<feature type="transmembrane region" description="Helical" evidence="7">
    <location>
        <begin position="14"/>
        <end position="35"/>
    </location>
</feature>
<keyword evidence="3 7" id="KW-1133">Transmembrane helix</keyword>
<proteinExistence type="inferred from homology"/>
<feature type="transmembrane region" description="Helical" evidence="7">
    <location>
        <begin position="83"/>
        <end position="102"/>
    </location>
</feature>
<evidence type="ECO:0000256" key="5">
    <source>
        <dbReference type="ARBA" id="ARBA00023136"/>
    </source>
</evidence>
<evidence type="ECO:0000313" key="9">
    <source>
        <dbReference type="Proteomes" id="UP001610446"/>
    </source>
</evidence>
<evidence type="ECO:0008006" key="10">
    <source>
        <dbReference type="Google" id="ProtNLM"/>
    </source>
</evidence>
<evidence type="ECO:0000256" key="2">
    <source>
        <dbReference type="ARBA" id="ARBA00022692"/>
    </source>
</evidence>
<evidence type="ECO:0000256" key="7">
    <source>
        <dbReference type="SAM" id="Phobius"/>
    </source>
</evidence>
<keyword evidence="5 7" id="KW-0472">Membrane</keyword>
<comment type="similarity">
    <text evidence="6">Belongs to the anthrone oxygenase family.</text>
</comment>
<dbReference type="EMBL" id="JBFXLU010000144">
    <property type="protein sequence ID" value="KAL2838533.1"/>
    <property type="molecule type" value="Genomic_DNA"/>
</dbReference>
<evidence type="ECO:0000256" key="1">
    <source>
        <dbReference type="ARBA" id="ARBA00004141"/>
    </source>
</evidence>
<reference evidence="8 9" key="1">
    <citation type="submission" date="2024-07" db="EMBL/GenBank/DDBJ databases">
        <title>Section-level genome sequencing and comparative genomics of Aspergillus sections Usti and Cavernicolus.</title>
        <authorList>
            <consortium name="Lawrence Berkeley National Laboratory"/>
            <person name="Nybo J.L."/>
            <person name="Vesth T.C."/>
            <person name="Theobald S."/>
            <person name="Frisvad J.C."/>
            <person name="Larsen T.O."/>
            <person name="Kjaerboelling I."/>
            <person name="Rothschild-Mancinelli K."/>
            <person name="Lyhne E.K."/>
            <person name="Kogle M.E."/>
            <person name="Barry K."/>
            <person name="Clum A."/>
            <person name="Na H."/>
            <person name="Ledsgaard L."/>
            <person name="Lin J."/>
            <person name="Lipzen A."/>
            <person name="Kuo A."/>
            <person name="Riley R."/>
            <person name="Mondo S."/>
            <person name="Labutti K."/>
            <person name="Haridas S."/>
            <person name="Pangalinan J."/>
            <person name="Salamov A.A."/>
            <person name="Simmons B.A."/>
            <person name="Magnuson J.K."/>
            <person name="Chen J."/>
            <person name="Drula E."/>
            <person name="Henrissat B."/>
            <person name="Wiebenga A."/>
            <person name="Lubbers R.J."/>
            <person name="Gomes A.C."/>
            <person name="Makela M.R."/>
            <person name="Stajich J."/>
            <person name="Grigoriev I.V."/>
            <person name="Mortensen U.H."/>
            <person name="De Vries R.P."/>
            <person name="Baker S.E."/>
            <person name="Andersen M.R."/>
        </authorList>
    </citation>
    <scope>NUCLEOTIDE SEQUENCE [LARGE SCALE GENOMIC DNA]</scope>
    <source>
        <strain evidence="8 9">CBS 123904</strain>
    </source>
</reference>
<gene>
    <name evidence="8" type="ORF">BJY01DRAFT_250907</name>
</gene>
<dbReference type="Proteomes" id="UP001610446">
    <property type="component" value="Unassembled WGS sequence"/>
</dbReference>
<evidence type="ECO:0000313" key="8">
    <source>
        <dbReference type="EMBL" id="KAL2838533.1"/>
    </source>
</evidence>
<comment type="caution">
    <text evidence="8">The sequence shown here is derived from an EMBL/GenBank/DDBJ whole genome shotgun (WGS) entry which is preliminary data.</text>
</comment>
<evidence type="ECO:0000256" key="4">
    <source>
        <dbReference type="ARBA" id="ARBA00023033"/>
    </source>
</evidence>
<name>A0ABR4JES2_9EURO</name>
<protein>
    <recommendedName>
        <fullName evidence="10">DUF1772-domain-containing protein</fullName>
    </recommendedName>
</protein>
<evidence type="ECO:0000256" key="3">
    <source>
        <dbReference type="ARBA" id="ARBA00022989"/>
    </source>
</evidence>
<accession>A0ABR4JES2</accession>
<organism evidence="8 9">
    <name type="scientific">Aspergillus pseudoustus</name>
    <dbReference type="NCBI Taxonomy" id="1810923"/>
    <lineage>
        <taxon>Eukaryota</taxon>
        <taxon>Fungi</taxon>
        <taxon>Dikarya</taxon>
        <taxon>Ascomycota</taxon>
        <taxon>Pezizomycotina</taxon>
        <taxon>Eurotiomycetes</taxon>
        <taxon>Eurotiomycetidae</taxon>
        <taxon>Eurotiales</taxon>
        <taxon>Aspergillaceae</taxon>
        <taxon>Aspergillus</taxon>
        <taxon>Aspergillus subgen. Nidulantes</taxon>
    </lineage>
</organism>